<dbReference type="SUPFAM" id="SSF56399">
    <property type="entry name" value="ADP-ribosylation"/>
    <property type="match status" value="1"/>
</dbReference>
<dbReference type="InterPro" id="IPR022928">
    <property type="entry name" value="RNA_2'-PTrans_KptA"/>
</dbReference>
<keyword evidence="3 5" id="KW-0520">NAD</keyword>
<dbReference type="PANTHER" id="PTHR12684:SF2">
    <property type="entry name" value="TRNA 2'-PHOSPHOTRANSFERASE 1"/>
    <property type="match status" value="1"/>
</dbReference>
<evidence type="ECO:0000313" key="7">
    <source>
        <dbReference type="Proteomes" id="UP001652504"/>
    </source>
</evidence>
<dbReference type="GO" id="GO:0016740">
    <property type="term" value="F:transferase activity"/>
    <property type="evidence" value="ECO:0007669"/>
    <property type="project" value="UniProtKB-KW"/>
</dbReference>
<dbReference type="PANTHER" id="PTHR12684">
    <property type="entry name" value="PUTATIVE PHOSPHOTRANSFERASE"/>
    <property type="match status" value="1"/>
</dbReference>
<evidence type="ECO:0000256" key="1">
    <source>
        <dbReference type="ARBA" id="ARBA00009836"/>
    </source>
</evidence>
<comment type="similarity">
    <text evidence="1 5">Belongs to the KptA/TPT1 family.</text>
</comment>
<keyword evidence="7" id="KW-1185">Reference proteome</keyword>
<comment type="function">
    <text evidence="4 5">Removes the 2'-phosphate from RNA via an intermediate in which the phosphate is ADP-ribosylated by NAD followed by a presumed transesterification to release the RNA and generate ADP-ribose 1''-2''-cyclic phosphate (APPR&gt;P). May function as an ADP-ribosylase.</text>
</comment>
<protein>
    <recommendedName>
        <fullName evidence="5">Probable RNA 2'-phosphotransferase</fullName>
        <ecNumber evidence="5">2.7.1.-</ecNumber>
    </recommendedName>
</protein>
<dbReference type="Gene3D" id="3.20.170.30">
    <property type="match status" value="1"/>
</dbReference>
<dbReference type="HAMAP" id="MF_00299">
    <property type="entry name" value="KptA"/>
    <property type="match status" value="1"/>
</dbReference>
<gene>
    <name evidence="5" type="primary">kptA</name>
    <name evidence="6" type="ORF">OE749_08350</name>
</gene>
<keyword evidence="2 5" id="KW-0808">Transferase</keyword>
<accession>A0ABT3A7W1</accession>
<evidence type="ECO:0000256" key="5">
    <source>
        <dbReference type="HAMAP-Rule" id="MF_00299"/>
    </source>
</evidence>
<evidence type="ECO:0000256" key="4">
    <source>
        <dbReference type="ARBA" id="ARBA00025212"/>
    </source>
</evidence>
<reference evidence="6 7" key="1">
    <citation type="submission" date="2022-10" db="EMBL/GenBank/DDBJ databases">
        <title>Aestuariibacter sp. AA17 isolated from Montipora capitata coral fragment.</title>
        <authorList>
            <person name="Emsley S.A."/>
            <person name="Pfannmuller K.M."/>
            <person name="Loughran R.M."/>
            <person name="Shlafstein M."/>
            <person name="Papke E."/>
            <person name="Saw J.H."/>
            <person name="Ushijima B."/>
            <person name="Videau P."/>
        </authorList>
    </citation>
    <scope>NUCLEOTIDE SEQUENCE [LARGE SCALE GENOMIC DNA]</scope>
    <source>
        <strain evidence="6 7">AA17</strain>
    </source>
</reference>
<dbReference type="EC" id="2.7.1.-" evidence="5"/>
<dbReference type="EMBL" id="JAOWKX010000003">
    <property type="protein sequence ID" value="MCV2884705.1"/>
    <property type="molecule type" value="Genomic_DNA"/>
</dbReference>
<dbReference type="Proteomes" id="UP001652504">
    <property type="component" value="Unassembled WGS sequence"/>
</dbReference>
<dbReference type="Gene3D" id="1.10.10.970">
    <property type="entry name" value="RNA 2'-phosphotransferase, Tpt1/KptA family, N-terminal domain"/>
    <property type="match status" value="1"/>
</dbReference>
<dbReference type="InterPro" id="IPR042080">
    <property type="entry name" value="RNA_2'-PTrans_N"/>
</dbReference>
<evidence type="ECO:0000313" key="6">
    <source>
        <dbReference type="EMBL" id="MCV2884705.1"/>
    </source>
</evidence>
<sequence>MTKSKTELKNASKFLSYVLRHCPEDIDLQLDSEGWASISELIAKAQPEIKLSESLIIDVVLTSDKRRFKISDDGLKIRANQGHSIDVDLNLTSKKPPSILYHGTATRFLDSILAQGLVSGQRHHVHLSTDIATASSVGQRYGKPIVLKIDSASMAAQGHTFFLSDNSVWLVDSVPATFISVEG</sequence>
<proteinExistence type="inferred from homology"/>
<evidence type="ECO:0000256" key="3">
    <source>
        <dbReference type="ARBA" id="ARBA00023027"/>
    </source>
</evidence>
<dbReference type="InterPro" id="IPR042081">
    <property type="entry name" value="RNA_2'-PTrans_C"/>
</dbReference>
<dbReference type="InterPro" id="IPR002745">
    <property type="entry name" value="Ptrans_KptA/Tpt1"/>
</dbReference>
<name>A0ABT3A7W1_9ALTE</name>
<organism evidence="6 7">
    <name type="scientific">Fluctibacter corallii</name>
    <dbReference type="NCBI Taxonomy" id="2984329"/>
    <lineage>
        <taxon>Bacteria</taxon>
        <taxon>Pseudomonadati</taxon>
        <taxon>Pseudomonadota</taxon>
        <taxon>Gammaproteobacteria</taxon>
        <taxon>Alteromonadales</taxon>
        <taxon>Alteromonadaceae</taxon>
        <taxon>Fluctibacter</taxon>
    </lineage>
</organism>
<comment type="caution">
    <text evidence="6">The sequence shown here is derived from an EMBL/GenBank/DDBJ whole genome shotgun (WGS) entry which is preliminary data.</text>
</comment>
<dbReference type="NCBIfam" id="NF002014">
    <property type="entry name" value="PRK00819.1-4"/>
    <property type="match status" value="1"/>
</dbReference>
<evidence type="ECO:0000256" key="2">
    <source>
        <dbReference type="ARBA" id="ARBA00022679"/>
    </source>
</evidence>
<dbReference type="Pfam" id="PF01885">
    <property type="entry name" value="PTS_2-RNA"/>
    <property type="match status" value="1"/>
</dbReference>
<dbReference type="RefSeq" id="WP_263711981.1">
    <property type="nucleotide sequence ID" value="NZ_JAOWKX010000003.1"/>
</dbReference>